<proteinExistence type="predicted"/>
<dbReference type="Proteomes" id="UP001242480">
    <property type="component" value="Unassembled WGS sequence"/>
</dbReference>
<dbReference type="InterPro" id="IPR006379">
    <property type="entry name" value="HAD-SF_hydro_IIB"/>
</dbReference>
<dbReference type="NCBIfam" id="TIGR01484">
    <property type="entry name" value="HAD-SF-IIB"/>
    <property type="match status" value="2"/>
</dbReference>
<dbReference type="Gene3D" id="3.40.50.1000">
    <property type="entry name" value="HAD superfamily/HAD-like"/>
    <property type="match status" value="1"/>
</dbReference>
<dbReference type="Pfam" id="PF08282">
    <property type="entry name" value="Hydrolase_3"/>
    <property type="match status" value="2"/>
</dbReference>
<dbReference type="InterPro" id="IPR023214">
    <property type="entry name" value="HAD_sf"/>
</dbReference>
<dbReference type="Gene3D" id="3.90.1070.10">
    <property type="match status" value="1"/>
</dbReference>
<protein>
    <submittedName>
        <fullName evidence="1">Hydroxymethylpyrimidine pyrophosphatase-like HAD family hydrolase</fullName>
    </submittedName>
</protein>
<dbReference type="InterPro" id="IPR036412">
    <property type="entry name" value="HAD-like_sf"/>
</dbReference>
<comment type="caution">
    <text evidence="1">The sequence shown here is derived from an EMBL/GenBank/DDBJ whole genome shotgun (WGS) entry which is preliminary data.</text>
</comment>
<reference evidence="1 2" key="1">
    <citation type="submission" date="2023-07" db="EMBL/GenBank/DDBJ databases">
        <title>Genomic Encyclopedia of Type Strains, Phase IV (KMG-IV): sequencing the most valuable type-strain genomes for metagenomic binning, comparative biology and taxonomic classification.</title>
        <authorList>
            <person name="Goeker M."/>
        </authorList>
    </citation>
    <scope>NUCLEOTIDE SEQUENCE [LARGE SCALE GENOMIC DNA]</scope>
    <source>
        <strain evidence="1 2">DSM 19619</strain>
    </source>
</reference>
<evidence type="ECO:0000313" key="1">
    <source>
        <dbReference type="EMBL" id="MDQ0472427.1"/>
    </source>
</evidence>
<keyword evidence="2" id="KW-1185">Reference proteome</keyword>
<dbReference type="EMBL" id="JAUSVX010000012">
    <property type="protein sequence ID" value="MDQ0472427.1"/>
    <property type="molecule type" value="Genomic_DNA"/>
</dbReference>
<accession>A0ABU0JH27</accession>
<dbReference type="SUPFAM" id="SSF56784">
    <property type="entry name" value="HAD-like"/>
    <property type="match status" value="1"/>
</dbReference>
<dbReference type="PANTHER" id="PTHR10000">
    <property type="entry name" value="PHOSPHOSERINE PHOSPHATASE"/>
    <property type="match status" value="1"/>
</dbReference>
<gene>
    <name evidence="1" type="ORF">QO011_005456</name>
</gene>
<evidence type="ECO:0000313" key="2">
    <source>
        <dbReference type="Proteomes" id="UP001242480"/>
    </source>
</evidence>
<dbReference type="PANTHER" id="PTHR10000:SF8">
    <property type="entry name" value="HAD SUPERFAMILY HYDROLASE-LIKE, TYPE 3"/>
    <property type="match status" value="1"/>
</dbReference>
<dbReference type="RefSeq" id="WP_307279244.1">
    <property type="nucleotide sequence ID" value="NZ_JAUSVX010000012.1"/>
</dbReference>
<organism evidence="1 2">
    <name type="scientific">Labrys wisconsinensis</name>
    <dbReference type="NCBI Taxonomy" id="425677"/>
    <lineage>
        <taxon>Bacteria</taxon>
        <taxon>Pseudomonadati</taxon>
        <taxon>Pseudomonadota</taxon>
        <taxon>Alphaproteobacteria</taxon>
        <taxon>Hyphomicrobiales</taxon>
        <taxon>Xanthobacteraceae</taxon>
        <taxon>Labrys</taxon>
    </lineage>
</organism>
<name>A0ABU0JH27_9HYPH</name>
<sequence length="238" mass="25180">MPVRALATDYDGTIADDGVLEPETVAALERFRASGRHLILVTGRELAELQQVCPRLDLFELVVAENGALLYDPRSKEEVPLAEPPSAELVERLKAAKAPGLSVGRSIIATWEPFETVVLEAIRELGLELQIIFNKGAVMVLPATVNKATGLAAALERLHLAAAAVVGVGDAENDHAFVKTCGFGVAVANAIPALKAEVDIVTSGARGAGVAELIDRILATDLEEVVVPRRVRRTATPA</sequence>